<dbReference type="SUPFAM" id="SSF52047">
    <property type="entry name" value="RNI-like"/>
    <property type="match status" value="1"/>
</dbReference>
<dbReference type="InterPro" id="IPR003593">
    <property type="entry name" value="AAA+_ATPase"/>
</dbReference>
<dbReference type="InterPro" id="IPR042197">
    <property type="entry name" value="Apaf_helical"/>
</dbReference>
<dbReference type="InterPro" id="IPR050905">
    <property type="entry name" value="Plant_NBS-LRR"/>
</dbReference>
<evidence type="ECO:0000256" key="2">
    <source>
        <dbReference type="ARBA" id="ARBA00022741"/>
    </source>
</evidence>
<dbReference type="InterPro" id="IPR057135">
    <property type="entry name" value="At4g27190-like_LRR"/>
</dbReference>
<dbReference type="EMBL" id="JBBPBN010000020">
    <property type="protein sequence ID" value="KAK9017180.1"/>
    <property type="molecule type" value="Genomic_DNA"/>
</dbReference>
<dbReference type="Gene3D" id="3.80.10.10">
    <property type="entry name" value="Ribonuclease Inhibitor"/>
    <property type="match status" value="7"/>
</dbReference>
<name>A0ABR2RWE5_9ROSI</name>
<feature type="domain" description="AAA+ ATPase" evidence="5">
    <location>
        <begin position="174"/>
        <end position="319"/>
    </location>
</feature>
<dbReference type="PROSITE" id="PS51450">
    <property type="entry name" value="LRR"/>
    <property type="match status" value="1"/>
</dbReference>
<dbReference type="InterPro" id="IPR001611">
    <property type="entry name" value="Leu-rich_rpt"/>
</dbReference>
<keyword evidence="2" id="KW-0547">Nucleotide-binding</keyword>
<evidence type="ECO:0000256" key="1">
    <source>
        <dbReference type="ARBA" id="ARBA00008894"/>
    </source>
</evidence>
<proteinExistence type="inferred from homology"/>
<comment type="caution">
    <text evidence="6">The sequence shown here is derived from an EMBL/GenBank/DDBJ whole genome shotgun (WGS) entry which is preliminary data.</text>
</comment>
<dbReference type="Gene3D" id="1.10.8.430">
    <property type="entry name" value="Helical domain of apoptotic protease-activating factors"/>
    <property type="match status" value="1"/>
</dbReference>
<dbReference type="Pfam" id="PF00931">
    <property type="entry name" value="NB-ARC"/>
    <property type="match status" value="1"/>
</dbReference>
<dbReference type="InterPro" id="IPR002182">
    <property type="entry name" value="NB-ARC"/>
</dbReference>
<dbReference type="PANTHER" id="PTHR33463:SF198">
    <property type="entry name" value="RPP4C3"/>
    <property type="match status" value="1"/>
</dbReference>
<evidence type="ECO:0000313" key="7">
    <source>
        <dbReference type="Proteomes" id="UP001396334"/>
    </source>
</evidence>
<evidence type="ECO:0000259" key="5">
    <source>
        <dbReference type="SMART" id="SM00382"/>
    </source>
</evidence>
<dbReference type="Pfam" id="PF23247">
    <property type="entry name" value="LRR_RPS2"/>
    <property type="match status" value="8"/>
</dbReference>
<comment type="similarity">
    <text evidence="1">Belongs to the disease resistance NB-LRR family.</text>
</comment>
<keyword evidence="3" id="KW-0611">Plant defense</keyword>
<reference evidence="6 7" key="1">
    <citation type="journal article" date="2024" name="G3 (Bethesda)">
        <title>Genome assembly of Hibiscus sabdariffa L. provides insights into metabolisms of medicinal natural products.</title>
        <authorList>
            <person name="Kim T."/>
        </authorList>
    </citation>
    <scope>NUCLEOTIDE SEQUENCE [LARGE SCALE GENOMIC DNA]</scope>
    <source>
        <strain evidence="6">TK-2024</strain>
        <tissue evidence="6">Old leaves</tissue>
    </source>
</reference>
<dbReference type="Proteomes" id="UP001396334">
    <property type="component" value="Unassembled WGS sequence"/>
</dbReference>
<dbReference type="Gene3D" id="3.40.50.300">
    <property type="entry name" value="P-loop containing nucleotide triphosphate hydrolases"/>
    <property type="match status" value="1"/>
</dbReference>
<dbReference type="InterPro" id="IPR032675">
    <property type="entry name" value="LRR_dom_sf"/>
</dbReference>
<protein>
    <recommendedName>
        <fullName evidence="5">AAA+ ATPase domain-containing protein</fullName>
    </recommendedName>
</protein>
<dbReference type="PRINTS" id="PR00364">
    <property type="entry name" value="DISEASERSIST"/>
</dbReference>
<dbReference type="SUPFAM" id="SSF52058">
    <property type="entry name" value="L domain-like"/>
    <property type="match status" value="3"/>
</dbReference>
<dbReference type="SUPFAM" id="SSF52540">
    <property type="entry name" value="P-loop containing nucleoside triphosphate hydrolases"/>
    <property type="match status" value="1"/>
</dbReference>
<organism evidence="6 7">
    <name type="scientific">Hibiscus sabdariffa</name>
    <name type="common">roselle</name>
    <dbReference type="NCBI Taxonomy" id="183260"/>
    <lineage>
        <taxon>Eukaryota</taxon>
        <taxon>Viridiplantae</taxon>
        <taxon>Streptophyta</taxon>
        <taxon>Embryophyta</taxon>
        <taxon>Tracheophyta</taxon>
        <taxon>Spermatophyta</taxon>
        <taxon>Magnoliopsida</taxon>
        <taxon>eudicotyledons</taxon>
        <taxon>Gunneridae</taxon>
        <taxon>Pentapetalae</taxon>
        <taxon>rosids</taxon>
        <taxon>malvids</taxon>
        <taxon>Malvales</taxon>
        <taxon>Malvaceae</taxon>
        <taxon>Malvoideae</taxon>
        <taxon>Hibiscus</taxon>
    </lineage>
</organism>
<dbReference type="SMART" id="SM00382">
    <property type="entry name" value="AAA"/>
    <property type="match status" value="1"/>
</dbReference>
<keyword evidence="7" id="KW-1185">Reference proteome</keyword>
<dbReference type="InterPro" id="IPR027417">
    <property type="entry name" value="P-loop_NTPase"/>
</dbReference>
<evidence type="ECO:0000256" key="4">
    <source>
        <dbReference type="ARBA" id="ARBA00022840"/>
    </source>
</evidence>
<evidence type="ECO:0000256" key="3">
    <source>
        <dbReference type="ARBA" id="ARBA00022821"/>
    </source>
</evidence>
<keyword evidence="4" id="KW-0067">ATP-binding</keyword>
<gene>
    <name evidence="6" type="ORF">V6N11_079662</name>
</gene>
<evidence type="ECO:0000313" key="6">
    <source>
        <dbReference type="EMBL" id="KAK9017180.1"/>
    </source>
</evidence>
<dbReference type="PANTHER" id="PTHR33463">
    <property type="entry name" value="NB-ARC DOMAIN-CONTAINING PROTEIN-RELATED"/>
    <property type="match status" value="1"/>
</dbReference>
<sequence length="2320" mass="264948">MESIATGAAANVSSEAAKGILHQVKRHIRYVIFYQKYVEKFEEKHKTLIAKRTGMQQDVDAAERNGEKIKAHVLEWRNRADKLITEEEKEVKDLRVKARNKCFFGLCPRIMSRHRLSRKAEEDATTFDDLIKECQFDRVGYRDVPEVILPTDFETFKSREKLFNDIMESLKVSTTSMIGVYGMPGVGKTSLVKEVERQLREVKLFNSVVMVTVSQAPDIQRIQDEIAESLGLKLEEKTTVGRARRLCERLIQEKNPEKKQEKRILIILDDIWKKLDLNEVGIPFGSQQKVCKLLLTSRIKHVLSNGMGATKIFQLADLDDKEAWEFFRKMAGDSFESNEELRSTAIEVAKRCAGLPLAISTVARSLQNRELFVWKDALRQLQRPYSENPSEISVEVYKAIELSFNQLPDDPLKQTFLICSLLRRVTRIEGLLRYAIGLGLINGVNTLEEARNNLLTKMSYLKEACLLIHSDTGENYWDVHDLTYIVAKSIASKHYKMFSLGKEDDRTEWPDGESMKKWNQFWLLYPTINKLPDQLNCPQLTHFLLYSKDHSLTLPADFFKEATNLKVLDLTNMQFSSLPSSIFLPTSLSTLCLDRCKLGADITIIGGLKSLEILSLLESDIRILPKEIGQLVKLKLLDVSGCAKLRTISPGLLSCLSRLEELYIGGTSIQWGQSSTASLAELNMLSHLSTLEVQFQEAKAAPRDFFESLQKLERYKIFIGEEWEWERKCECFGNQQYSKTINLRLSTSIDDLDRGIKKLKKTEDLHLDELKGVKIALQVLTDEESLSHLKNLHIQNALDTEYIINGEVEFPQLQSLTLQTLPQLISFCPQQETISLPQHELSLFSEKISFPCLEKLWLKSINVTRVWHNQLSTASFRSFEKLTTLKIEGCGSLKHLFSLSMVKCLVHLTDFEIIGCHCLREIVFMEEIEEETQASMSLFPQLKSLELKDLQHLIGFCFDFQTQIIEFPAMKTMTIDNCPELEGFICTSSTEGNQRISNQVLFDNKVAFPNLLEMSLSYLGKLKMIWQNPLPTNSFPKLREISVMGLPKLEYIWENDPQGIFSFKNLRKIIVRFCWNLKNVFPISVARDLPQLSDLTIVWCGVEEIVSELEGVSDSETTVTFEFNQLFSLTLWWLPECRCFYPGRHATKWPMLKELQAFDCGKMKIFGTRLDFPPPLFLIEKVIPKLERLTLDCDYIAMISGGQFPSSLFHEIKAFRVEGNSGKSVHDFPISFLERVYNLEELCISCCEIKELFCTQGDTSNKGAYVGTLSTIRKIELTRLHNLKYCLWKQDVRVDHILPNLETLEVYECDNLMSLGSSSTSFQNLTTLEVRECKGMKYLDSCLAAQGLLCQLKKLIIRECISVKEIVASEEDEATYDVIFSRLKSLELVNLPRLKTFCSGNHTFGFPCLEEVIVSGCPEFEIFCKGGLIAPLLQSVEYGQDKGHWSGDLDTTVQQLHSTKVEYQGIGCFVLSEFSKSIEIWKEKSLDFKNLKVLEVEECNSLKYMFSISMALELVQLNDLKVKNCLMMEYIIQKGPEETTIDALRLPELASIKLESCSELTSFCMGSITLQCPSLTIIRVDDCPKMYAMTCTREEGGGEKTPFFNHKLLTLKGCHNLEYLFPSSLIKSFVRLMQLILVDCENMEEVIFTDKSAVAENVILFTKLKELELIRLPKLETFWHEDNSEIDAPPLFNRKVVFPTLNSLKIEGIGKCGKIWHDKGTMDSFYELTYLLVKDCERLLNILPLNMVERLEKLETLSISKCGSLEEIIGPHDYDRLDSNESHTATGTSIQSTELKSTPKFVFPKIHTLALLMLPKLKGFYSELHTTEWPSLKRLFVAGCSKVDTFVGEYINIQETQGERQPLPSVQQTLFWVTQETFPNLEELQLISNDNMKEIWHGPLPNQYFFNLRILVLTDFHETLFTIPNCSIQSLPNLEKLSVEMGALNGLFPSKGLGDEDEHAVTVGNLTELRLSELSLTEVFCNLEILQALGCSKLMNLVPSSLSFKHLTTLQVSKCHGFRNLVTFTTAKSMVQLTRMTVTDCQTLEEIIASTTDEVTDVIIFSKLKSLELDFLPILSRFCSGKYTLVFPSLEEVIIRQCPRIKFFTKGKLSTPMLHGLQSTEDEYVECWEGDLNVTLQRLFVEKGIPSLEDLVLSSINIQRVWKHKLLTTHPYAQNVTCLTIEGCHNLNFLFSSSMVKSFVQLKKLKVENCENVENVVFVKGLTKEEMMNQKTFRVLEFLLLKDLPKLTRFCHGNYFEFPSLTSLSIETCPTLKTFISDAEENNPGIASPALFDEKAVQVEELQPKDTYYWKAMIEGKAGM</sequence>
<accession>A0ABR2RWE5</accession>